<gene>
    <name evidence="2" type="ORF">TGVEG_200375</name>
</gene>
<protein>
    <submittedName>
        <fullName evidence="2">Uncharacterized protein</fullName>
    </submittedName>
</protein>
<proteinExistence type="predicted"/>
<sequence>MAVRRARVVRRGGRGNTNERNMPCNTSLFSAIARRYLKWPKSNTADYARGSDCHGNIACGSVSREEIGRGLC</sequence>
<evidence type="ECO:0000313" key="2">
    <source>
        <dbReference type="EMBL" id="ESS36460.1"/>
    </source>
</evidence>
<reference evidence="2" key="1">
    <citation type="submission" date="2007-03" db="EMBL/GenBank/DDBJ databases">
        <authorList>
            <person name="Paulsen I."/>
        </authorList>
    </citation>
    <scope>NUCLEOTIDE SEQUENCE</scope>
    <source>
        <strain evidence="2">VEG</strain>
    </source>
</reference>
<dbReference type="EMBL" id="AAYL02000001">
    <property type="protein sequence ID" value="ESS36460.1"/>
    <property type="molecule type" value="Genomic_DNA"/>
</dbReference>
<feature type="region of interest" description="Disordered" evidence="1">
    <location>
        <begin position="1"/>
        <end position="22"/>
    </location>
</feature>
<dbReference type="Proteomes" id="UP000002226">
    <property type="component" value="Unassembled WGS sequence"/>
</dbReference>
<dbReference type="VEuPathDB" id="ToxoDB:TGVEG_200375"/>
<name>V5BN22_TOXGV</name>
<accession>V5BN22</accession>
<feature type="compositionally biased region" description="Basic residues" evidence="1">
    <location>
        <begin position="1"/>
        <end position="13"/>
    </location>
</feature>
<comment type="caution">
    <text evidence="2">The sequence shown here is derived from an EMBL/GenBank/DDBJ whole genome shotgun (WGS) entry which is preliminary data.</text>
</comment>
<organism evidence="2 3">
    <name type="scientific">Toxoplasma gondii (strain ATCC 50861 / VEG)</name>
    <dbReference type="NCBI Taxonomy" id="432359"/>
    <lineage>
        <taxon>Eukaryota</taxon>
        <taxon>Sar</taxon>
        <taxon>Alveolata</taxon>
        <taxon>Apicomplexa</taxon>
        <taxon>Conoidasida</taxon>
        <taxon>Coccidia</taxon>
        <taxon>Eucoccidiorida</taxon>
        <taxon>Eimeriorina</taxon>
        <taxon>Sarcocystidae</taxon>
        <taxon>Toxoplasma</taxon>
    </lineage>
</organism>
<evidence type="ECO:0000256" key="1">
    <source>
        <dbReference type="SAM" id="MobiDB-lite"/>
    </source>
</evidence>
<keyword evidence="3" id="KW-1185">Reference proteome</keyword>
<evidence type="ECO:0000313" key="3">
    <source>
        <dbReference type="Proteomes" id="UP000002226"/>
    </source>
</evidence>
<dbReference type="AlphaFoldDB" id="V5BN22"/>